<dbReference type="CDD" id="cd00593">
    <property type="entry name" value="RIBOc"/>
    <property type="match status" value="1"/>
</dbReference>
<accession>A0A6A6Z7M3</accession>
<evidence type="ECO:0000256" key="7">
    <source>
        <dbReference type="ARBA" id="ARBA00035187"/>
    </source>
</evidence>
<dbReference type="Pfam" id="PF00636">
    <property type="entry name" value="Ribonuclease_3"/>
    <property type="match status" value="1"/>
</dbReference>
<reference evidence="10 12" key="1">
    <citation type="journal article" date="2020" name="Stud. Mycol.">
        <title>101 Dothideomycetes genomes: a test case for predicting lifestyles and emergence of pathogens.</title>
        <authorList>
            <person name="Haridas S."/>
            <person name="Albert R."/>
            <person name="Binder M."/>
            <person name="Bloem J."/>
            <person name="Labutti K."/>
            <person name="Salamov A."/>
            <person name="Andreopoulos B."/>
            <person name="Baker S."/>
            <person name="Barry K."/>
            <person name="Bills G."/>
            <person name="Bluhm B."/>
            <person name="Cannon C."/>
            <person name="Castanera R."/>
            <person name="Culley D."/>
            <person name="Daum C."/>
            <person name="Ezra D."/>
            <person name="Gonzalez J."/>
            <person name="Henrissat B."/>
            <person name="Kuo A."/>
            <person name="Liang C."/>
            <person name="Lipzen A."/>
            <person name="Lutzoni F."/>
            <person name="Magnuson J."/>
            <person name="Mondo S."/>
            <person name="Nolan M."/>
            <person name="Ohm R."/>
            <person name="Pangilinan J."/>
            <person name="Park H.-J."/>
            <person name="Ramirez L."/>
            <person name="Alfaro M."/>
            <person name="Sun H."/>
            <person name="Tritt A."/>
            <person name="Yoshinaga Y."/>
            <person name="Zwiers L.-H."/>
            <person name="Turgeon B."/>
            <person name="Goodwin S."/>
            <person name="Spatafora J."/>
            <person name="Crous P."/>
            <person name="Grigoriev I."/>
        </authorList>
    </citation>
    <scope>NUCLEOTIDE SEQUENCE</scope>
    <source>
        <strain evidence="10 12">CBS 304.34</strain>
    </source>
</reference>
<dbReference type="GO" id="GO:0005739">
    <property type="term" value="C:mitochondrion"/>
    <property type="evidence" value="ECO:0007669"/>
    <property type="project" value="TreeGrafter"/>
</dbReference>
<dbReference type="SMART" id="SM00535">
    <property type="entry name" value="RIBOc"/>
    <property type="match status" value="1"/>
</dbReference>
<evidence type="ECO:0000256" key="5">
    <source>
        <dbReference type="ARBA" id="ARBA00023274"/>
    </source>
</evidence>
<dbReference type="InterPro" id="IPR044444">
    <property type="entry name" value="Ribosomal_mL44_DSRM_metazoa"/>
</dbReference>
<dbReference type="PANTHER" id="PTHR11207">
    <property type="entry name" value="RIBONUCLEASE III"/>
    <property type="match status" value="1"/>
</dbReference>
<comment type="subcellular location">
    <subcellularLocation>
        <location evidence="1">Mitochondrion</location>
    </subcellularLocation>
</comment>
<dbReference type="Proteomes" id="UP000504636">
    <property type="component" value="Unplaced"/>
</dbReference>
<evidence type="ECO:0000259" key="9">
    <source>
        <dbReference type="PROSITE" id="PS50142"/>
    </source>
</evidence>
<evidence type="ECO:0000313" key="12">
    <source>
        <dbReference type="RefSeq" id="XP_033584065.1"/>
    </source>
</evidence>
<dbReference type="SUPFAM" id="SSF69065">
    <property type="entry name" value="RNase III domain-like"/>
    <property type="match status" value="1"/>
</dbReference>
<dbReference type="CDD" id="cd19873">
    <property type="entry name" value="DSRM_MRPL3_like"/>
    <property type="match status" value="1"/>
</dbReference>
<keyword evidence="5" id="KW-0687">Ribonucleoprotein</keyword>
<sequence>THYRLGKNLPFSGILFRNSRSALMDQAIAVIPRTTPLMMAVLAFQFAGCEYQPPAGDQTCFGYLTTPRTQFRPQCPLRPLQHHLSPYQQPHSCRSQSTSAGDTFPPLDADESTELSQRDDDVSIPPEALPSPPPSAALKSAKLAALHARLSLPPRLPIQTLARALVHESADPDPNFNNTSLAILGSNLLGLYTSEYLLCNYPRLPISVLFAAQSAYVGTKALALMAKEWGIESVAEPGGEVDPGLLQYRRLAAGAAWGEFAPRGTGRPNEQKGWRRGITSKIVYDDQFGDMRMTTPEPSQPVPLDIAAESFVRALMGATYLHCGRATTKRFFASHWLSRTLDLSKMFEFRTPTVDLSKLCAREGFEPPVARLISETGRASRHPVFVVGVYSGRDKLGEGAGGSLDEARVRAAVMALKSWYLYKPLDVTLPSDAEGMEPTKWKPNLVDIGEVIV</sequence>
<evidence type="ECO:0000256" key="2">
    <source>
        <dbReference type="ARBA" id="ARBA00022884"/>
    </source>
</evidence>
<keyword evidence="4" id="KW-0496">Mitochondrion</keyword>
<reference evidence="12" key="3">
    <citation type="submission" date="2025-04" db="UniProtKB">
        <authorList>
            <consortium name="RefSeq"/>
        </authorList>
    </citation>
    <scope>IDENTIFICATION</scope>
    <source>
        <strain evidence="12">CBS 304.34</strain>
    </source>
</reference>
<dbReference type="RefSeq" id="XP_033584065.1">
    <property type="nucleotide sequence ID" value="XM_033714967.1"/>
</dbReference>
<gene>
    <name evidence="10 12" type="ORF">BDZ99DRAFT_375156</name>
</gene>
<keyword evidence="3" id="KW-0689">Ribosomal protein</keyword>
<dbReference type="PANTHER" id="PTHR11207:SF32">
    <property type="entry name" value="LARGE RIBOSOMAL SUBUNIT PROTEIN ML44"/>
    <property type="match status" value="1"/>
</dbReference>
<evidence type="ECO:0000256" key="4">
    <source>
        <dbReference type="ARBA" id="ARBA00023128"/>
    </source>
</evidence>
<reference evidence="12" key="2">
    <citation type="submission" date="2020-04" db="EMBL/GenBank/DDBJ databases">
        <authorList>
            <consortium name="NCBI Genome Project"/>
        </authorList>
    </citation>
    <scope>NUCLEOTIDE SEQUENCE</scope>
    <source>
        <strain evidence="12">CBS 304.34</strain>
    </source>
</reference>
<dbReference type="Pfam" id="PF22892">
    <property type="entry name" value="DSRM_MRPL44"/>
    <property type="match status" value="1"/>
</dbReference>
<dbReference type="SMART" id="SM00358">
    <property type="entry name" value="DSRM"/>
    <property type="match status" value="1"/>
</dbReference>
<evidence type="ECO:0000256" key="3">
    <source>
        <dbReference type="ARBA" id="ARBA00022980"/>
    </source>
</evidence>
<dbReference type="GO" id="GO:0004525">
    <property type="term" value="F:ribonuclease III activity"/>
    <property type="evidence" value="ECO:0007669"/>
    <property type="project" value="InterPro"/>
</dbReference>
<feature type="compositionally biased region" description="Polar residues" evidence="8">
    <location>
        <begin position="86"/>
        <end position="101"/>
    </location>
</feature>
<dbReference type="InterPro" id="IPR044443">
    <property type="entry name" value="Ribosomal_mL44_DSRM_fung"/>
</dbReference>
<comment type="similarity">
    <text evidence="6">Belongs to the ribonuclease III family. Mitochondrion-specific ribosomal protein mL44 subfamily.</text>
</comment>
<organism evidence="10">
    <name type="scientific">Mytilinidion resinicola</name>
    <dbReference type="NCBI Taxonomy" id="574789"/>
    <lineage>
        <taxon>Eukaryota</taxon>
        <taxon>Fungi</taxon>
        <taxon>Dikarya</taxon>
        <taxon>Ascomycota</taxon>
        <taxon>Pezizomycotina</taxon>
        <taxon>Dothideomycetes</taxon>
        <taxon>Pleosporomycetidae</taxon>
        <taxon>Mytilinidiales</taxon>
        <taxon>Mytilinidiaceae</taxon>
        <taxon>Mytilinidion</taxon>
    </lineage>
</organism>
<proteinExistence type="inferred from homology"/>
<dbReference type="OrthoDB" id="67027at2759"/>
<dbReference type="AlphaFoldDB" id="A0A6A6Z7M3"/>
<dbReference type="PROSITE" id="PS50142">
    <property type="entry name" value="RNASE_3_2"/>
    <property type="match status" value="1"/>
</dbReference>
<dbReference type="InterPro" id="IPR014720">
    <property type="entry name" value="dsRBD_dom"/>
</dbReference>
<feature type="region of interest" description="Disordered" evidence="8">
    <location>
        <begin position="74"/>
        <end position="136"/>
    </location>
</feature>
<keyword evidence="11" id="KW-1185">Reference proteome</keyword>
<feature type="domain" description="RNase III" evidence="9">
    <location>
        <begin position="143"/>
        <end position="231"/>
    </location>
</feature>
<dbReference type="InterPro" id="IPR036389">
    <property type="entry name" value="RNase_III_sf"/>
</dbReference>
<dbReference type="GeneID" id="54455860"/>
<name>A0A6A6Z7M3_9PEZI</name>
<protein>
    <recommendedName>
        <fullName evidence="7">Large ribosomal subunit protein mL44</fullName>
    </recommendedName>
</protein>
<evidence type="ECO:0000313" key="10">
    <source>
        <dbReference type="EMBL" id="KAF2817101.1"/>
    </source>
</evidence>
<feature type="non-terminal residue" evidence="10">
    <location>
        <position position="1"/>
    </location>
</feature>
<dbReference type="SUPFAM" id="SSF54768">
    <property type="entry name" value="dsRNA-binding domain-like"/>
    <property type="match status" value="1"/>
</dbReference>
<dbReference type="Gene3D" id="3.30.160.20">
    <property type="match status" value="1"/>
</dbReference>
<dbReference type="GO" id="GO:0003725">
    <property type="term" value="F:double-stranded RNA binding"/>
    <property type="evidence" value="ECO:0007669"/>
    <property type="project" value="InterPro"/>
</dbReference>
<evidence type="ECO:0000256" key="6">
    <source>
        <dbReference type="ARBA" id="ARBA00024034"/>
    </source>
</evidence>
<evidence type="ECO:0000313" key="11">
    <source>
        <dbReference type="Proteomes" id="UP000504636"/>
    </source>
</evidence>
<dbReference type="GO" id="GO:0003735">
    <property type="term" value="F:structural constituent of ribosome"/>
    <property type="evidence" value="ECO:0007669"/>
    <property type="project" value="TreeGrafter"/>
</dbReference>
<dbReference type="GO" id="GO:0006396">
    <property type="term" value="P:RNA processing"/>
    <property type="evidence" value="ECO:0007669"/>
    <property type="project" value="InterPro"/>
</dbReference>
<dbReference type="EMBL" id="MU003692">
    <property type="protein sequence ID" value="KAF2817101.1"/>
    <property type="molecule type" value="Genomic_DNA"/>
</dbReference>
<dbReference type="FunFam" id="3.30.160.20:FF:000043">
    <property type="entry name" value="60S ribosomal protein L3"/>
    <property type="match status" value="1"/>
</dbReference>
<evidence type="ECO:0000256" key="1">
    <source>
        <dbReference type="ARBA" id="ARBA00004173"/>
    </source>
</evidence>
<dbReference type="Gene3D" id="1.10.1520.10">
    <property type="entry name" value="Ribonuclease III domain"/>
    <property type="match status" value="1"/>
</dbReference>
<dbReference type="InterPro" id="IPR000999">
    <property type="entry name" value="RNase_III_dom"/>
</dbReference>
<keyword evidence="2" id="KW-0694">RNA-binding</keyword>
<evidence type="ECO:0000256" key="8">
    <source>
        <dbReference type="SAM" id="MobiDB-lite"/>
    </source>
</evidence>